<dbReference type="Proteomes" id="UP000886889">
    <property type="component" value="Unassembled WGS sequence"/>
</dbReference>
<dbReference type="GO" id="GO:0006950">
    <property type="term" value="P:response to stress"/>
    <property type="evidence" value="ECO:0007669"/>
    <property type="project" value="UniProtKB-ARBA"/>
</dbReference>
<dbReference type="Gene3D" id="1.10.287.1080">
    <property type="entry name" value="MazG-like"/>
    <property type="match status" value="1"/>
</dbReference>
<proteinExistence type="predicted"/>
<dbReference type="GO" id="GO:0046081">
    <property type="term" value="P:dUTP catabolic process"/>
    <property type="evidence" value="ECO:0007669"/>
    <property type="project" value="TreeGrafter"/>
</dbReference>
<dbReference type="InterPro" id="IPR004518">
    <property type="entry name" value="MazG-like_dom"/>
</dbReference>
<accession>A0A9D1NXH6</accession>
<reference evidence="3" key="2">
    <citation type="journal article" date="2021" name="PeerJ">
        <title>Extensive microbial diversity within the chicken gut microbiome revealed by metagenomics and culture.</title>
        <authorList>
            <person name="Gilroy R."/>
            <person name="Ravi A."/>
            <person name="Getino M."/>
            <person name="Pursley I."/>
            <person name="Horton D.L."/>
            <person name="Alikhan N.F."/>
            <person name="Baker D."/>
            <person name="Gharbi K."/>
            <person name="Hall N."/>
            <person name="Watson M."/>
            <person name="Adriaenssens E.M."/>
            <person name="Foster-Nyarko E."/>
            <person name="Jarju S."/>
            <person name="Secka A."/>
            <person name="Antonio M."/>
            <person name="Oren A."/>
            <person name="Chaudhuri R.R."/>
            <person name="La Ragione R."/>
            <person name="Hildebrand F."/>
            <person name="Pallen M.J."/>
        </authorList>
    </citation>
    <scope>NUCLEOTIDE SEQUENCE</scope>
    <source>
        <strain evidence="3">ChiBcec6-7307</strain>
    </source>
</reference>
<feature type="region of interest" description="Disordered" evidence="1">
    <location>
        <begin position="121"/>
        <end position="143"/>
    </location>
</feature>
<dbReference type="GO" id="GO:0006203">
    <property type="term" value="P:dGTP catabolic process"/>
    <property type="evidence" value="ECO:0007669"/>
    <property type="project" value="TreeGrafter"/>
</dbReference>
<organism evidence="3 4">
    <name type="scientific">Candidatus Merdiplasma excrementigallinarum</name>
    <dbReference type="NCBI Taxonomy" id="2840864"/>
    <lineage>
        <taxon>Bacteria</taxon>
        <taxon>Bacillati</taxon>
        <taxon>Bacillota</taxon>
        <taxon>Clostridia</taxon>
        <taxon>Lachnospirales</taxon>
        <taxon>Lachnospiraceae</taxon>
        <taxon>Lachnospiraceae incertae sedis</taxon>
        <taxon>Candidatus Merdiplasma</taxon>
    </lineage>
</organism>
<evidence type="ECO:0000259" key="2">
    <source>
        <dbReference type="Pfam" id="PF03819"/>
    </source>
</evidence>
<dbReference type="FunFam" id="1.10.287.1080:FF:000001">
    <property type="entry name" value="Nucleoside triphosphate pyrophosphohydrolase"/>
    <property type="match status" value="1"/>
</dbReference>
<dbReference type="GO" id="GO:0047429">
    <property type="term" value="F:nucleoside triphosphate diphosphatase activity"/>
    <property type="evidence" value="ECO:0007669"/>
    <property type="project" value="TreeGrafter"/>
</dbReference>
<protein>
    <submittedName>
        <fullName evidence="3">MazG family protein</fullName>
    </submittedName>
</protein>
<dbReference type="Pfam" id="PF03819">
    <property type="entry name" value="MazG"/>
    <property type="match status" value="1"/>
</dbReference>
<name>A0A9D1NXH6_9FIRM</name>
<dbReference type="PANTHER" id="PTHR30522">
    <property type="entry name" value="NUCLEOSIDE TRIPHOSPHATE PYROPHOSPHOHYDROLASE"/>
    <property type="match status" value="1"/>
</dbReference>
<evidence type="ECO:0000313" key="4">
    <source>
        <dbReference type="Proteomes" id="UP000886889"/>
    </source>
</evidence>
<reference evidence="3" key="1">
    <citation type="submission" date="2020-10" db="EMBL/GenBank/DDBJ databases">
        <authorList>
            <person name="Gilroy R."/>
        </authorList>
    </citation>
    <scope>NUCLEOTIDE SEQUENCE</scope>
    <source>
        <strain evidence="3">ChiBcec6-7307</strain>
    </source>
</reference>
<dbReference type="EMBL" id="DVOS01000022">
    <property type="protein sequence ID" value="HIV22649.1"/>
    <property type="molecule type" value="Genomic_DNA"/>
</dbReference>
<evidence type="ECO:0000256" key="1">
    <source>
        <dbReference type="SAM" id="MobiDB-lite"/>
    </source>
</evidence>
<dbReference type="GO" id="GO:0046076">
    <property type="term" value="P:dTTP catabolic process"/>
    <property type="evidence" value="ECO:0007669"/>
    <property type="project" value="TreeGrafter"/>
</dbReference>
<gene>
    <name evidence="3" type="ORF">IAC80_01785</name>
</gene>
<dbReference type="InterPro" id="IPR048015">
    <property type="entry name" value="NTP-PPase_MazG-like_N"/>
</dbReference>
<sequence length="161" mass="18602">MNSRFDEFKEVIDRLRGEDGCPWDRQQTYETLKPCMIDELTEVIGAVNLLEKTGDADNLCEELGDLLMNVVLMARIAEEEGRFTMEDVIGRIREKMIRRHPHVFADAKVQTSQQVLASWEEIKRQEKSRGDKAARDREKEEVPKAAREIVEYLAGKIPEIP</sequence>
<dbReference type="GO" id="GO:0046061">
    <property type="term" value="P:dATP catabolic process"/>
    <property type="evidence" value="ECO:0007669"/>
    <property type="project" value="TreeGrafter"/>
</dbReference>
<dbReference type="PANTHER" id="PTHR30522:SF0">
    <property type="entry name" value="NUCLEOSIDE TRIPHOSPHATE PYROPHOSPHOHYDROLASE"/>
    <property type="match status" value="1"/>
</dbReference>
<dbReference type="NCBIfam" id="TIGR00444">
    <property type="entry name" value="mazG"/>
    <property type="match status" value="1"/>
</dbReference>
<comment type="caution">
    <text evidence="3">The sequence shown here is derived from an EMBL/GenBank/DDBJ whole genome shotgun (WGS) entry which is preliminary data.</text>
</comment>
<dbReference type="CDD" id="cd11528">
    <property type="entry name" value="NTP-PPase_MazG_Nterm"/>
    <property type="match status" value="1"/>
</dbReference>
<dbReference type="SUPFAM" id="SSF101386">
    <property type="entry name" value="all-alpha NTP pyrophosphatases"/>
    <property type="match status" value="1"/>
</dbReference>
<dbReference type="GO" id="GO:0046047">
    <property type="term" value="P:TTP catabolic process"/>
    <property type="evidence" value="ECO:0007669"/>
    <property type="project" value="TreeGrafter"/>
</dbReference>
<dbReference type="AlphaFoldDB" id="A0A9D1NXH6"/>
<evidence type="ECO:0000313" key="3">
    <source>
        <dbReference type="EMBL" id="HIV22649.1"/>
    </source>
</evidence>
<dbReference type="InterPro" id="IPR011551">
    <property type="entry name" value="NTP_PyrPHydrolase_MazG"/>
</dbReference>
<dbReference type="GO" id="GO:0046052">
    <property type="term" value="P:UTP catabolic process"/>
    <property type="evidence" value="ECO:0007669"/>
    <property type="project" value="TreeGrafter"/>
</dbReference>
<feature type="domain" description="NTP pyrophosphohydrolase MazG-like" evidence="2">
    <location>
        <begin position="27"/>
        <end position="104"/>
    </location>
</feature>